<dbReference type="GO" id="GO:0016887">
    <property type="term" value="F:ATP hydrolysis activity"/>
    <property type="evidence" value="ECO:0007669"/>
    <property type="project" value="InterPro"/>
</dbReference>
<evidence type="ECO:0000313" key="3">
    <source>
        <dbReference type="EMBL" id="BBM83162.1"/>
    </source>
</evidence>
<dbReference type="InterPro" id="IPR027417">
    <property type="entry name" value="P-loop_NTPase"/>
</dbReference>
<sequence>MENLQKLIQNIEQVIVGKTQSIKLSIACLLAGGHLLIEDIPGTGKTTLALAIAKSIEANFSRIQFTPDLMPADITGVSLFNKENNDFEFRKGPIFHNIILADEINRGTPKVQSSLLEAMNEAQVTVDGKTYELPQPFFVIATQNPISFAGTFPLLTAQLDRFLLKISLGYLDSSQEMSMMKSQSQQHPIKNLQSVLHIEDILELREQVKKVVVDDNIYKYIIALANATRNTKEVAFGVSHRGSLSLFRICRAYALVSGRDYVLPDDIKELFLPTLLHRVVQSTDHHNNEFVEKFLLRVLEQTPVPL</sequence>
<feature type="domain" description="ATPase AAA-3" evidence="1">
    <location>
        <begin position="34"/>
        <end position="164"/>
    </location>
</feature>
<evidence type="ECO:0000259" key="1">
    <source>
        <dbReference type="Pfam" id="PF07726"/>
    </source>
</evidence>
<dbReference type="GO" id="GO:0005524">
    <property type="term" value="F:ATP binding"/>
    <property type="evidence" value="ECO:0007669"/>
    <property type="project" value="InterPro"/>
</dbReference>
<feature type="domain" description="ChlI/MoxR AAA lid" evidence="2">
    <location>
        <begin position="227"/>
        <end position="284"/>
    </location>
</feature>
<dbReference type="Proteomes" id="UP000326354">
    <property type="component" value="Chromosome"/>
</dbReference>
<dbReference type="OrthoDB" id="9808397at2"/>
<dbReference type="Gene3D" id="1.10.8.80">
    <property type="entry name" value="Magnesium chelatase subunit I, C-Terminal domain"/>
    <property type="match status" value="1"/>
</dbReference>
<gene>
    <name evidence="3" type="ORF">UABAM_01513</name>
</gene>
<dbReference type="Pfam" id="PF17863">
    <property type="entry name" value="AAA_lid_2"/>
    <property type="match status" value="1"/>
</dbReference>
<dbReference type="KEGG" id="uam:UABAM_01513"/>
<reference evidence="3 4" key="1">
    <citation type="submission" date="2019-08" db="EMBL/GenBank/DDBJ databases">
        <title>Complete genome sequence of Candidatus Uab amorphum.</title>
        <authorList>
            <person name="Shiratori T."/>
            <person name="Suzuki S."/>
            <person name="Kakizawa Y."/>
            <person name="Ishida K."/>
        </authorList>
    </citation>
    <scope>NUCLEOTIDE SEQUENCE [LARGE SCALE GENOMIC DNA]</scope>
    <source>
        <strain evidence="3 4">SRT547</strain>
    </source>
</reference>
<dbReference type="EMBL" id="AP019860">
    <property type="protein sequence ID" value="BBM83162.1"/>
    <property type="molecule type" value="Genomic_DNA"/>
</dbReference>
<dbReference type="PANTHER" id="PTHR42759:SF5">
    <property type="entry name" value="METHANOL DEHYDROGENASE REGULATOR"/>
    <property type="match status" value="1"/>
</dbReference>
<dbReference type="InterPro" id="IPR041628">
    <property type="entry name" value="ChlI/MoxR_AAA_lid"/>
</dbReference>
<dbReference type="SUPFAM" id="SSF52540">
    <property type="entry name" value="P-loop containing nucleoside triphosphate hydrolases"/>
    <property type="match status" value="1"/>
</dbReference>
<evidence type="ECO:0000259" key="2">
    <source>
        <dbReference type="Pfam" id="PF17863"/>
    </source>
</evidence>
<dbReference type="InterPro" id="IPR011703">
    <property type="entry name" value="ATPase_AAA-3"/>
</dbReference>
<dbReference type="InterPro" id="IPR050764">
    <property type="entry name" value="CbbQ/NirQ/NorQ/GpvN"/>
</dbReference>
<dbReference type="PIRSF" id="PIRSF002849">
    <property type="entry name" value="AAA_ATPase_chaperone_MoxR_prd"/>
    <property type="match status" value="1"/>
</dbReference>
<dbReference type="PANTHER" id="PTHR42759">
    <property type="entry name" value="MOXR FAMILY PROTEIN"/>
    <property type="match status" value="1"/>
</dbReference>
<accession>A0A5S9F271</accession>
<dbReference type="RefSeq" id="WP_151967375.1">
    <property type="nucleotide sequence ID" value="NZ_AP019860.1"/>
</dbReference>
<organism evidence="3 4">
    <name type="scientific">Uabimicrobium amorphum</name>
    <dbReference type="NCBI Taxonomy" id="2596890"/>
    <lineage>
        <taxon>Bacteria</taxon>
        <taxon>Pseudomonadati</taxon>
        <taxon>Planctomycetota</taxon>
        <taxon>Candidatus Uabimicrobiia</taxon>
        <taxon>Candidatus Uabimicrobiales</taxon>
        <taxon>Candidatus Uabimicrobiaceae</taxon>
        <taxon>Candidatus Uabimicrobium</taxon>
    </lineage>
</organism>
<dbReference type="CDD" id="cd00009">
    <property type="entry name" value="AAA"/>
    <property type="match status" value="1"/>
</dbReference>
<protein>
    <submittedName>
        <fullName evidence="3">ATPase</fullName>
    </submittedName>
</protein>
<evidence type="ECO:0000313" key="4">
    <source>
        <dbReference type="Proteomes" id="UP000326354"/>
    </source>
</evidence>
<keyword evidence="4" id="KW-1185">Reference proteome</keyword>
<dbReference type="AlphaFoldDB" id="A0A5S9F271"/>
<dbReference type="Gene3D" id="3.40.50.300">
    <property type="entry name" value="P-loop containing nucleotide triphosphate hydrolases"/>
    <property type="match status" value="1"/>
</dbReference>
<proteinExistence type="predicted"/>
<name>A0A5S9F271_UABAM</name>
<dbReference type="Pfam" id="PF07726">
    <property type="entry name" value="AAA_3"/>
    <property type="match status" value="1"/>
</dbReference>